<dbReference type="Antibodypedia" id="24975">
    <property type="antibodies" value="375 antibodies from 37 providers"/>
</dbReference>
<dbReference type="Ensembl" id="ENSMUST00000127540.2">
    <property type="protein sequence ID" value="ENSMUSP00000125485.2"/>
    <property type="gene ID" value="ENSMUSG00000026646.17"/>
</dbReference>
<feature type="region of interest" description="Disordered" evidence="1">
    <location>
        <begin position="1"/>
        <end position="62"/>
    </location>
</feature>
<gene>
    <name evidence="2 3" type="primary">Suv39h2</name>
</gene>
<keyword evidence="4" id="KW-1185">Reference proteome</keyword>
<evidence type="ECO:0000313" key="4">
    <source>
        <dbReference type="Proteomes" id="UP000000589"/>
    </source>
</evidence>
<dbReference type="GeneTree" id="ENSGT00940000156788"/>
<accession>E0CZC9</accession>
<sequence>MAAARAKARGSEAGARCHRAPGPPPRPKARRTARRRRAETLTARRSRPSAGERRAGSQRAWSGAPRAAVFGDECARGALFKGCGILSCKMERMARFYKHLGALEKPQVSTAPAAVL</sequence>
<name>E0CZC9_MOUSE</name>
<dbReference type="ProteomicsDB" id="305961"/>
<dbReference type="AGR" id="MGI:1890396"/>
<evidence type="ECO:0000256" key="1">
    <source>
        <dbReference type="SAM" id="MobiDB-lite"/>
    </source>
</evidence>
<dbReference type="SMR" id="E0CZC9"/>
<evidence type="ECO:0000313" key="3">
    <source>
        <dbReference type="MGI" id="MGI:1890396"/>
    </source>
</evidence>
<reference evidence="2 4" key="2">
    <citation type="journal article" date="2011" name="PLoS Biol.">
        <title>Modernizing reference genome assemblies.</title>
        <authorList>
            <person name="Church D.M."/>
            <person name="Schneider V.A."/>
            <person name="Graves T."/>
            <person name="Auger K."/>
            <person name="Cunningham F."/>
            <person name="Bouk N."/>
            <person name="Chen H.C."/>
            <person name="Agarwala R."/>
            <person name="McLaren W.M."/>
            <person name="Ritchie G.R."/>
            <person name="Albracht D."/>
            <person name="Kremitzki M."/>
            <person name="Rock S."/>
            <person name="Kotkiewicz H."/>
            <person name="Kremitzki C."/>
            <person name="Wollam A."/>
            <person name="Trani L."/>
            <person name="Fulton L."/>
            <person name="Fulton R."/>
            <person name="Matthews L."/>
            <person name="Whitehead S."/>
            <person name="Chow W."/>
            <person name="Torrance J."/>
            <person name="Dunn M."/>
            <person name="Harden G."/>
            <person name="Threadgold G."/>
            <person name="Wood J."/>
            <person name="Collins J."/>
            <person name="Heath P."/>
            <person name="Griffiths G."/>
            <person name="Pelan S."/>
            <person name="Grafham D."/>
            <person name="Eichler E.E."/>
            <person name="Weinstock G."/>
            <person name="Mardis E.R."/>
            <person name="Wilson R.K."/>
            <person name="Howe K."/>
            <person name="Flicek P."/>
            <person name="Hubbard T."/>
        </authorList>
    </citation>
    <scope>NUCLEOTIDE SEQUENCE [LARGE SCALE GENOMIC DNA]</scope>
    <source>
        <strain evidence="2 4">C57BL/6J</strain>
    </source>
</reference>
<reference evidence="2" key="3">
    <citation type="submission" date="2025-08" db="UniProtKB">
        <authorList>
            <consortium name="Ensembl"/>
        </authorList>
    </citation>
    <scope>IDENTIFICATION</scope>
    <source>
        <strain evidence="2">C57BL/6J</strain>
    </source>
</reference>
<dbReference type="Proteomes" id="UP000000589">
    <property type="component" value="Chromosome 2"/>
</dbReference>
<proteinExistence type="evidence at protein level"/>
<dbReference type="ExpressionAtlas" id="E0CZC9">
    <property type="expression patterns" value="baseline and differential"/>
</dbReference>
<evidence type="ECO:0007829" key="5">
    <source>
        <dbReference type="PeptideAtlas" id="E0CZC9"/>
    </source>
</evidence>
<reference evidence="2" key="4">
    <citation type="submission" date="2025-09" db="UniProtKB">
        <authorList>
            <consortium name="Ensembl"/>
        </authorList>
    </citation>
    <scope>IDENTIFICATION</scope>
    <source>
        <strain evidence="2">C57BL/6J</strain>
    </source>
</reference>
<evidence type="ECO:0007829" key="6">
    <source>
        <dbReference type="ProteomicsDB" id="E0CZC9"/>
    </source>
</evidence>
<feature type="compositionally biased region" description="Basic residues" evidence="1">
    <location>
        <begin position="27"/>
        <end position="37"/>
    </location>
</feature>
<dbReference type="VEuPathDB" id="HostDB:ENSMUSG00000026646"/>
<dbReference type="PeptideAtlas" id="E0CZC9"/>
<reference evidence="2 4" key="1">
    <citation type="journal article" date="2009" name="PLoS Biol.">
        <title>Lineage-specific biology revealed by a finished genome assembly of the mouse.</title>
        <authorList>
            <consortium name="Mouse Genome Sequencing Consortium"/>
            <person name="Church D.M."/>
            <person name="Goodstadt L."/>
            <person name="Hillier L.W."/>
            <person name="Zody M.C."/>
            <person name="Goldstein S."/>
            <person name="She X."/>
            <person name="Bult C.J."/>
            <person name="Agarwala R."/>
            <person name="Cherry J.L."/>
            <person name="DiCuccio M."/>
            <person name="Hlavina W."/>
            <person name="Kapustin Y."/>
            <person name="Meric P."/>
            <person name="Maglott D."/>
            <person name="Birtle Z."/>
            <person name="Marques A.C."/>
            <person name="Graves T."/>
            <person name="Zhou S."/>
            <person name="Teague B."/>
            <person name="Potamousis K."/>
            <person name="Churas C."/>
            <person name="Place M."/>
            <person name="Herschleb J."/>
            <person name="Runnheim R."/>
            <person name="Forrest D."/>
            <person name="Amos-Landgraf J."/>
            <person name="Schwartz D.C."/>
            <person name="Cheng Z."/>
            <person name="Lindblad-Toh K."/>
            <person name="Eichler E.E."/>
            <person name="Ponting C.P."/>
        </authorList>
    </citation>
    <scope>NUCLEOTIDE SEQUENCE [LARGE SCALE GENOMIC DNA]</scope>
    <source>
        <strain evidence="2 4">C57BL/6J</strain>
    </source>
</reference>
<keyword evidence="5 6" id="KW-1267">Proteomics identification</keyword>
<dbReference type="HOGENOM" id="CLU_2096077_0_0_1"/>
<dbReference type="Bgee" id="ENSMUSG00000026646">
    <property type="expression patterns" value="Expressed in embryonic post-anal tail and 170 other cell types or tissues"/>
</dbReference>
<organism evidence="2 4">
    <name type="scientific">Mus musculus</name>
    <name type="common">Mouse</name>
    <dbReference type="NCBI Taxonomy" id="10090"/>
    <lineage>
        <taxon>Eukaryota</taxon>
        <taxon>Metazoa</taxon>
        <taxon>Chordata</taxon>
        <taxon>Craniata</taxon>
        <taxon>Vertebrata</taxon>
        <taxon>Euteleostomi</taxon>
        <taxon>Mammalia</taxon>
        <taxon>Eutheria</taxon>
        <taxon>Euarchontoglires</taxon>
        <taxon>Glires</taxon>
        <taxon>Rodentia</taxon>
        <taxon>Myomorpha</taxon>
        <taxon>Muroidea</taxon>
        <taxon>Muridae</taxon>
        <taxon>Murinae</taxon>
        <taxon>Mus</taxon>
        <taxon>Mus</taxon>
    </lineage>
</organism>
<dbReference type="AlphaFoldDB" id="E0CZC9"/>
<evidence type="ECO:0000313" key="2">
    <source>
        <dbReference type="Ensembl" id="ENSMUSP00000125485.2"/>
    </source>
</evidence>
<protein>
    <submittedName>
        <fullName evidence="2">Suppressor of variegation 3-9 2</fullName>
    </submittedName>
</protein>
<dbReference type="MGI" id="MGI:1890396">
    <property type="gene designation" value="Suv39h2"/>
</dbReference>